<dbReference type="InterPro" id="IPR029068">
    <property type="entry name" value="Glyas_Bleomycin-R_OHBP_Dase"/>
</dbReference>
<sequence length="630" mass="69916">MKTAIATVSIAGDLSEKLAAIAAAGFDGVEIFENDFLAYDGSPRDVGQMVRDHGLEISLFQPFRDFEGMPEPQRARAFDRAERKFDLMGELGADLVLVCSNVSPASLGGIDRAAGDFHELGERAARHGIRVGYEALAWGRHVNDHRDAWEVVRRADHASVGLILDSFHTLARKIDPDTIRSIPGDWIFFVQLADAPKIDMDLLYWSRHFRNMPGEGDLDVPGFMRAVAATGYDGTLSLEIFNDQFRGGSPKFISVDGHRSLVYLMDQVRRSEPDIRIECADMPDRIAVSGVEFVEFAADEEEAAQIADLLRMLGFTRERRHVSKDVDLWRQGGINIVINTEREGFAHASHVVHGMNVCDIGLKVENAAATVLRAQALDAEPFDQPVGPGELKIPAIRGLGGGLIHFIDEQSDLARVWDIEFRPLSAQKPAAGVGLKRIDHVAQTMNYEEMLTSLLFYTSIFKTRKTPMVDVVDPAGLVRSQAIENETGTLRITLNGADNRRTLAGHFIAERFGSAVQHLAFETDDIFATVEALSANGFRPLEISANYYDDLAARFDLEQSFVDRLETAGILYDRDGQGEYFQIYSPGFGEGFFFEIVERRGGYGGYGAANAQFRIAAQKRHMRPRGMPKR</sequence>
<evidence type="ECO:0000313" key="5">
    <source>
        <dbReference type="Proteomes" id="UP001320715"/>
    </source>
</evidence>
<dbReference type="EMBL" id="JAAAML010000002">
    <property type="protein sequence ID" value="MCO6409023.1"/>
    <property type="molecule type" value="Genomic_DNA"/>
</dbReference>
<dbReference type="RefSeq" id="WP_252916023.1">
    <property type="nucleotide sequence ID" value="NZ_JAAAML010000002.1"/>
</dbReference>
<gene>
    <name evidence="4" type="ORF">GTW23_12615</name>
</gene>
<dbReference type="InterPro" id="IPR050312">
    <property type="entry name" value="IolE/XylAMocC-like"/>
</dbReference>
<dbReference type="Pfam" id="PF14696">
    <property type="entry name" value="Glyoxalase_5"/>
    <property type="match status" value="1"/>
</dbReference>
<reference evidence="4 5" key="1">
    <citation type="submission" date="2020-01" db="EMBL/GenBank/DDBJ databases">
        <title>Genomes of bacteria type strains.</title>
        <authorList>
            <person name="Chen J."/>
            <person name="Zhu S."/>
            <person name="Yang J."/>
        </authorList>
    </citation>
    <scope>NUCLEOTIDE SEQUENCE [LARGE SCALE GENOMIC DNA]</scope>
    <source>
        <strain evidence="4 5">DSM 16655</strain>
    </source>
</reference>
<feature type="domain" description="VOC" evidence="3">
    <location>
        <begin position="290"/>
        <end position="409"/>
    </location>
</feature>
<dbReference type="InterPro" id="IPR004360">
    <property type="entry name" value="Glyas_Fos-R_dOase_dom"/>
</dbReference>
<dbReference type="InterPro" id="IPR013022">
    <property type="entry name" value="Xyl_isomerase-like_TIM-brl"/>
</dbReference>
<proteinExistence type="inferred from homology"/>
<organism evidence="4 5">
    <name type="scientific">Hoeflea alexandrii</name>
    <dbReference type="NCBI Taxonomy" id="288436"/>
    <lineage>
        <taxon>Bacteria</taxon>
        <taxon>Pseudomonadati</taxon>
        <taxon>Pseudomonadota</taxon>
        <taxon>Alphaproteobacteria</taxon>
        <taxon>Hyphomicrobiales</taxon>
        <taxon>Rhizobiaceae</taxon>
        <taxon>Hoeflea</taxon>
    </lineage>
</organism>
<dbReference type="PANTHER" id="PTHR12110">
    <property type="entry name" value="HYDROXYPYRUVATE ISOMERASE"/>
    <property type="match status" value="1"/>
</dbReference>
<feature type="binding site" evidence="2">
    <location>
        <position position="239"/>
    </location>
    <ligand>
        <name>a divalent metal cation</name>
        <dbReference type="ChEBI" id="CHEBI:60240"/>
        <note>catalytic</note>
    </ligand>
</feature>
<dbReference type="PROSITE" id="PS51819">
    <property type="entry name" value="VOC"/>
    <property type="match status" value="2"/>
</dbReference>
<feature type="binding site" evidence="2">
    <location>
        <position position="134"/>
    </location>
    <ligand>
        <name>a divalent metal cation</name>
        <dbReference type="ChEBI" id="CHEBI:60240"/>
        <note>catalytic</note>
    </ligand>
</feature>
<dbReference type="Proteomes" id="UP001320715">
    <property type="component" value="Unassembled WGS sequence"/>
</dbReference>
<dbReference type="InterPro" id="IPR036237">
    <property type="entry name" value="Xyl_isomerase-like_sf"/>
</dbReference>
<protein>
    <recommendedName>
        <fullName evidence="2">3-dehydroshikimate dehydratase</fullName>
        <shortName evidence="2">DSD</shortName>
        <ecNumber evidence="2">4.2.1.118</ecNumber>
    </recommendedName>
</protein>
<comment type="catalytic activity">
    <reaction evidence="2">
        <text>3-dehydroshikimate = 3,4-dihydroxybenzoate + H2O</text>
        <dbReference type="Rhea" id="RHEA:24848"/>
        <dbReference type="ChEBI" id="CHEBI:15377"/>
        <dbReference type="ChEBI" id="CHEBI:16630"/>
        <dbReference type="ChEBI" id="CHEBI:36241"/>
        <dbReference type="EC" id="4.2.1.118"/>
    </reaction>
</comment>
<feature type="binding site" evidence="2">
    <location>
        <position position="518"/>
    </location>
    <ligand>
        <name>Mg(2+)</name>
        <dbReference type="ChEBI" id="CHEBI:18420"/>
    </ligand>
</feature>
<dbReference type="InterPro" id="IPR043700">
    <property type="entry name" value="DSD"/>
</dbReference>
<dbReference type="EC" id="4.2.1.118" evidence="2"/>
<evidence type="ECO:0000313" key="4">
    <source>
        <dbReference type="EMBL" id="MCO6409023.1"/>
    </source>
</evidence>
<feature type="binding site" evidence="2">
    <location>
        <position position="440"/>
    </location>
    <ligand>
        <name>Mg(2+)</name>
        <dbReference type="ChEBI" id="CHEBI:18420"/>
    </ligand>
</feature>
<comment type="function">
    <text evidence="2">Catalyzes the conversion of 3-dehydroshikimate to protocatechuate (3,4-dihydroxybenzoate), a common intermediate of quinate and shikimate degradation pathways.</text>
</comment>
<keyword evidence="2" id="KW-0456">Lyase</keyword>
<keyword evidence="1 2" id="KW-0479">Metal-binding</keyword>
<dbReference type="CDD" id="cd08342">
    <property type="entry name" value="HPPD_N_like"/>
    <property type="match status" value="1"/>
</dbReference>
<dbReference type="Gene3D" id="3.10.180.10">
    <property type="entry name" value="2,3-Dihydroxybiphenyl 1,2-Dioxygenase, domain 1"/>
    <property type="match status" value="2"/>
</dbReference>
<evidence type="ECO:0000259" key="3">
    <source>
        <dbReference type="PROSITE" id="PS51819"/>
    </source>
</evidence>
<comment type="similarity">
    <text evidence="2">Belongs to the bacterial two-domain DSD family.</text>
</comment>
<feature type="binding site" evidence="2">
    <location>
        <position position="595"/>
    </location>
    <ligand>
        <name>Mg(2+)</name>
        <dbReference type="ChEBI" id="CHEBI:18420"/>
    </ligand>
</feature>
<comment type="caution">
    <text evidence="4">The sequence shown here is derived from an EMBL/GenBank/DDBJ whole genome shotgun (WGS) entry which is preliminary data.</text>
</comment>
<feature type="domain" description="VOC" evidence="3">
    <location>
        <begin position="437"/>
        <end position="586"/>
    </location>
</feature>
<dbReference type="SUPFAM" id="SSF51658">
    <property type="entry name" value="Xylose isomerase-like"/>
    <property type="match status" value="1"/>
</dbReference>
<comment type="cofactor">
    <cofactor evidence="2">
        <name>a divalent metal cation</name>
        <dbReference type="ChEBI" id="CHEBI:60240"/>
    </cofactor>
</comment>
<dbReference type="InterPro" id="IPR037523">
    <property type="entry name" value="VOC_core"/>
</dbReference>
<comment type="pathway">
    <text evidence="2">Aromatic compound metabolism; 3,4-dihydroxybenzoate biosynthesis.</text>
</comment>
<dbReference type="Pfam" id="PF00903">
    <property type="entry name" value="Glyoxalase"/>
    <property type="match status" value="1"/>
</dbReference>
<dbReference type="SUPFAM" id="SSF54593">
    <property type="entry name" value="Glyoxalase/Bleomycin resistance protein/Dihydroxybiphenyl dioxygenase"/>
    <property type="match status" value="1"/>
</dbReference>
<dbReference type="Gene3D" id="3.20.20.150">
    <property type="entry name" value="Divalent-metal-dependent TIM barrel enzymes"/>
    <property type="match status" value="1"/>
</dbReference>
<evidence type="ECO:0000256" key="2">
    <source>
        <dbReference type="HAMAP-Rule" id="MF_02238"/>
    </source>
</evidence>
<accession>A0ABT1CS34</accession>
<keyword evidence="5" id="KW-1185">Reference proteome</keyword>
<name>A0ABT1CS34_9HYPH</name>
<dbReference type="PANTHER" id="PTHR12110:SF21">
    <property type="entry name" value="XYLOSE ISOMERASE-LIKE TIM BARREL DOMAIN-CONTAINING PROTEIN"/>
    <property type="match status" value="1"/>
</dbReference>
<dbReference type="Pfam" id="PF01261">
    <property type="entry name" value="AP_endonuc_2"/>
    <property type="match status" value="1"/>
</dbReference>
<feature type="binding site" evidence="2">
    <location>
        <position position="165"/>
    </location>
    <ligand>
        <name>a divalent metal cation</name>
        <dbReference type="ChEBI" id="CHEBI:60240"/>
        <note>catalytic</note>
    </ligand>
</feature>
<feature type="binding site" evidence="2">
    <location>
        <position position="191"/>
    </location>
    <ligand>
        <name>a divalent metal cation</name>
        <dbReference type="ChEBI" id="CHEBI:60240"/>
        <note>catalytic</note>
    </ligand>
</feature>
<dbReference type="HAMAP" id="MF_02238">
    <property type="entry name" value="DSD"/>
    <property type="match status" value="1"/>
</dbReference>
<dbReference type="InterPro" id="IPR041736">
    <property type="entry name" value="4OHPhenylPyrv_dOase_N"/>
</dbReference>
<evidence type="ECO:0000256" key="1">
    <source>
        <dbReference type="ARBA" id="ARBA00022723"/>
    </source>
</evidence>